<evidence type="ECO:0000313" key="3">
    <source>
        <dbReference type="EMBL" id="MEY8662817.1"/>
    </source>
</evidence>
<dbReference type="RefSeq" id="WP_369942650.1">
    <property type="nucleotide sequence ID" value="NZ_JBCLUF010000030.1"/>
</dbReference>
<evidence type="ECO:0000313" key="4">
    <source>
        <dbReference type="Proteomes" id="UP001565236"/>
    </source>
</evidence>
<evidence type="ECO:0008006" key="5">
    <source>
        <dbReference type="Google" id="ProtNLM"/>
    </source>
</evidence>
<evidence type="ECO:0000256" key="2">
    <source>
        <dbReference type="SAM" id="SignalP"/>
    </source>
</evidence>
<comment type="caution">
    <text evidence="3">The sequence shown here is derived from an EMBL/GenBank/DDBJ whole genome shotgun (WGS) entry which is preliminary data.</text>
</comment>
<feature type="region of interest" description="Disordered" evidence="1">
    <location>
        <begin position="21"/>
        <end position="90"/>
    </location>
</feature>
<feature type="chain" id="PRO_5047105103" description="Lipoprotein" evidence="2">
    <location>
        <begin position="28"/>
        <end position="299"/>
    </location>
</feature>
<feature type="compositionally biased region" description="Low complexity" evidence="1">
    <location>
        <begin position="35"/>
        <end position="81"/>
    </location>
</feature>
<gene>
    <name evidence="3" type="ORF">AALT52_07945</name>
</gene>
<name>A0ABV4DTQ2_9LACO</name>
<sequence length="299" mass="32294">MKKLSKLTLTLLCTALLAGCSSESKQAKDTSSKTQTSKVAEKSSSSQAKSSETSQATQASSSSQSSSSEASSSESAQSQTSGDDKGAKLTNNERVQYAAGAMRQKLGDSALVVTLSGQEDTNKKVNIFFEGDINNYTANYYLAKEAKNINEDGVKDGALYATLTKKTYANVDEAKDQIEYTTDASQGSLPKINLGYNIQATVNSGAGQRYLHWNEGNWSLTMHGSPVAGENPTVAAQKAVALLERYRLPAPTQRGNARFETTDKNDYLGQTLTWNKDNVVYEFKANNLERLIVMASSLQ</sequence>
<proteinExistence type="predicted"/>
<dbReference type="EMBL" id="JBCLUF010000030">
    <property type="protein sequence ID" value="MEY8662817.1"/>
    <property type="molecule type" value="Genomic_DNA"/>
</dbReference>
<organism evidence="3 4">
    <name type="scientific">Ligilactobacillus faecis</name>
    <dbReference type="NCBI Taxonomy" id="762833"/>
    <lineage>
        <taxon>Bacteria</taxon>
        <taxon>Bacillati</taxon>
        <taxon>Bacillota</taxon>
        <taxon>Bacilli</taxon>
        <taxon>Lactobacillales</taxon>
        <taxon>Lactobacillaceae</taxon>
        <taxon>Ligilactobacillus</taxon>
    </lineage>
</organism>
<accession>A0ABV4DTQ2</accession>
<evidence type="ECO:0000256" key="1">
    <source>
        <dbReference type="SAM" id="MobiDB-lite"/>
    </source>
</evidence>
<dbReference type="Proteomes" id="UP001565236">
    <property type="component" value="Unassembled WGS sequence"/>
</dbReference>
<protein>
    <recommendedName>
        <fullName evidence="5">Lipoprotein</fullName>
    </recommendedName>
</protein>
<reference evidence="3 4" key="1">
    <citation type="submission" date="2024-03" db="EMBL/GenBank/DDBJ databases">
        <title>Mouse gut bacterial collection (mGBC) of GemPharmatech.</title>
        <authorList>
            <person name="He Y."/>
            <person name="Dong L."/>
            <person name="Wu D."/>
            <person name="Gao X."/>
            <person name="Lin Z."/>
        </authorList>
    </citation>
    <scope>NUCLEOTIDE SEQUENCE [LARGE SCALE GENOMIC DNA]</scope>
    <source>
        <strain evidence="3 4">15-30</strain>
    </source>
</reference>
<dbReference type="PROSITE" id="PS51257">
    <property type="entry name" value="PROKAR_LIPOPROTEIN"/>
    <property type="match status" value="1"/>
</dbReference>
<keyword evidence="4" id="KW-1185">Reference proteome</keyword>
<keyword evidence="2" id="KW-0732">Signal</keyword>
<feature type="signal peptide" evidence="2">
    <location>
        <begin position="1"/>
        <end position="27"/>
    </location>
</feature>